<dbReference type="InterPro" id="IPR058691">
    <property type="entry name" value="Fn3_SaeA_1st"/>
</dbReference>
<organism evidence="3 4">
    <name type="scientific">Kibdelosporangium aridum</name>
    <dbReference type="NCBI Taxonomy" id="2030"/>
    <lineage>
        <taxon>Bacteria</taxon>
        <taxon>Bacillati</taxon>
        <taxon>Actinomycetota</taxon>
        <taxon>Actinomycetes</taxon>
        <taxon>Pseudonocardiales</taxon>
        <taxon>Pseudonocardiaceae</taxon>
        <taxon>Kibdelosporangium</taxon>
    </lineage>
</organism>
<keyword evidence="4" id="KW-1185">Reference proteome</keyword>
<dbReference type="Pfam" id="PF25832">
    <property type="entry name" value="Fn3_SaeA_2nd"/>
    <property type="match status" value="1"/>
</dbReference>
<dbReference type="Proteomes" id="UP000192674">
    <property type="component" value="Unassembled WGS sequence"/>
</dbReference>
<dbReference type="AlphaFoldDB" id="A0A1W1ZQ50"/>
<proteinExistence type="predicted"/>
<reference evidence="3 4" key="1">
    <citation type="submission" date="2017-04" db="EMBL/GenBank/DDBJ databases">
        <authorList>
            <person name="Afonso C.L."/>
            <person name="Miller P.J."/>
            <person name="Scott M.A."/>
            <person name="Spackman E."/>
            <person name="Goraichik I."/>
            <person name="Dimitrov K.M."/>
            <person name="Suarez D.L."/>
            <person name="Swayne D.E."/>
        </authorList>
    </citation>
    <scope>NUCLEOTIDE SEQUENCE [LARGE SCALE GENOMIC DNA]</scope>
    <source>
        <strain evidence="3 4">DSM 43828</strain>
    </source>
</reference>
<feature type="compositionally biased region" description="Polar residues" evidence="1">
    <location>
        <begin position="445"/>
        <end position="457"/>
    </location>
</feature>
<feature type="compositionally biased region" description="Basic and acidic residues" evidence="1">
    <location>
        <begin position="423"/>
        <end position="437"/>
    </location>
</feature>
<name>A0A1W1ZQ50_KIBAR</name>
<sequence>MTPFDPKSYEEQVVKPLRGRKLPDDLLTRYAVSTDMSDAQLAQRLQQVRSCWNKGAGKATSVKLVYKAFLKADDELKRQHGARLGQMSWWNAYARARQDKFSSEIVELAATVKSSFGELGLISTSQLQATMRAGFPSLTPAEAEQALKDAGVAKATPIELPKQSGLQSTLYKKLSEQLAEAGAASVPAVVFQNVTGFKVVTSFSCAAGNLDAAAIEAAVQREYRRSGNEAAKEALGILARAAKDSVDLRLLTLYHLVDDVRRHRAEGAAPSALLKPLLQAKLDPAEARLVVFSVLNESTTRDTKVNPAAAVTELLEQGLLLAAQQALGTVVAPEEAASLKALVERQVAEVHRLRSAARQAMASGNEAEAQQHLRAAAKLAADDDDLAAELRKIPPAPVLALSAQAEGLGVRVAWQTQPSHADDTKYRLVRREDRSPADPDDGVTVSETSKSVASDSSAPAARTLHYAVFAAVPGGPWSRPAVASIEVLPPVTAVRFAVQEGRVDAQWQVHPDVRSVSVTKASGETVATMGKTQFYDRVTEAGEHVYTFVAHYRRPDGTDAAASPVSAGTSGGGRIAPVSAISLTPVGEEGNLGVAVTWRQTAEAEVVIRRSAHPAEWEFGAAVTSAQLRSFGQELVGRHQVEGEWHTLTATVPTGHFHYVPFTLNQDGAVCGLGDALGLAVPVRNLRHQRLGDEVVLSWIWPENSGSVQVSWRTTERAEKFRYTHQQYQLAGGCRIKCGAAKVSVSVRAIGMGDGGECFSPDVTADVPGMLPKVTYTVESARKLIGPSTVRIRLTADQPLASCPIVVVVAPGVTMPRKPGDGQVVLRGDTALQPGQPAELTAEFAKTPKPYWIRCFAEDGSVRLVDPPTSQLKVS</sequence>
<dbReference type="OrthoDB" id="4494375at2"/>
<evidence type="ECO:0000313" key="4">
    <source>
        <dbReference type="Proteomes" id="UP000192674"/>
    </source>
</evidence>
<evidence type="ECO:0000313" key="3">
    <source>
        <dbReference type="EMBL" id="SMC50549.1"/>
    </source>
</evidence>
<protein>
    <recommendedName>
        <fullName evidence="2">SaeA first Fn3-like domain-containing protein</fullName>
    </recommendedName>
</protein>
<dbReference type="EMBL" id="FWXV01000001">
    <property type="protein sequence ID" value="SMC50549.1"/>
    <property type="molecule type" value="Genomic_DNA"/>
</dbReference>
<accession>A0A1W1ZQ50</accession>
<feature type="region of interest" description="Disordered" evidence="1">
    <location>
        <begin position="423"/>
        <end position="457"/>
    </location>
</feature>
<evidence type="ECO:0000259" key="2">
    <source>
        <dbReference type="Pfam" id="PF25832"/>
    </source>
</evidence>
<feature type="domain" description="SaeA first Fn3-like" evidence="2">
    <location>
        <begin position="402"/>
        <end position="471"/>
    </location>
</feature>
<gene>
    <name evidence="3" type="ORF">SAMN05661093_00260</name>
</gene>
<dbReference type="RefSeq" id="WP_084424212.1">
    <property type="nucleotide sequence ID" value="NZ_FWXV01000001.1"/>
</dbReference>
<evidence type="ECO:0000256" key="1">
    <source>
        <dbReference type="SAM" id="MobiDB-lite"/>
    </source>
</evidence>